<sequence length="136" mass="15354">MMLRRLHAYLSIACAPIILFFCLSGALQLFDWHTPRDGYRPPVLVQQIAMLHKKQRFAVPQARRPAPPGPGKEERPRPAPAFRTVLLRWLFLFATLALTASTLLGLWMGLTHVKRRRLGWILLAGGTILPVLIVAL</sequence>
<dbReference type="RefSeq" id="WP_422863974.1">
    <property type="nucleotide sequence ID" value="NZ_JAMSKV010000006.1"/>
</dbReference>
<name>A0ABT1W6J5_9PROT</name>
<keyword evidence="4" id="KW-1185">Reference proteome</keyword>
<evidence type="ECO:0008006" key="5">
    <source>
        <dbReference type="Google" id="ProtNLM"/>
    </source>
</evidence>
<feature type="transmembrane region" description="Helical" evidence="2">
    <location>
        <begin position="86"/>
        <end position="106"/>
    </location>
</feature>
<gene>
    <name evidence="3" type="ORF">NFI95_08515</name>
</gene>
<dbReference type="Proteomes" id="UP001524587">
    <property type="component" value="Unassembled WGS sequence"/>
</dbReference>
<evidence type="ECO:0000313" key="4">
    <source>
        <dbReference type="Proteomes" id="UP001524587"/>
    </source>
</evidence>
<comment type="caution">
    <text evidence="3">The sequence shown here is derived from an EMBL/GenBank/DDBJ whole genome shotgun (WGS) entry which is preliminary data.</text>
</comment>
<keyword evidence="2" id="KW-1133">Transmembrane helix</keyword>
<feature type="region of interest" description="Disordered" evidence="1">
    <location>
        <begin position="58"/>
        <end position="77"/>
    </location>
</feature>
<evidence type="ECO:0000256" key="2">
    <source>
        <dbReference type="SAM" id="Phobius"/>
    </source>
</evidence>
<dbReference type="EMBL" id="JAMSKV010000006">
    <property type="protein sequence ID" value="MCQ8278494.1"/>
    <property type="molecule type" value="Genomic_DNA"/>
</dbReference>
<reference evidence="3 4" key="1">
    <citation type="submission" date="2022-06" db="EMBL/GenBank/DDBJ databases">
        <title>Endosaccharibacter gen. nov., sp. nov., endophytic bacteria isolated from sugarcane.</title>
        <authorList>
            <person name="Pitiwittayakul N."/>
            <person name="Yukphan P."/>
            <person name="Charoenyingcharoen P."/>
            <person name="Tanasupawat S."/>
        </authorList>
    </citation>
    <scope>NUCLEOTIDE SEQUENCE [LARGE SCALE GENOMIC DNA]</scope>
    <source>
        <strain evidence="3 4">KSS8</strain>
    </source>
</reference>
<protein>
    <recommendedName>
        <fullName evidence="5">PepSY domain-containing protein</fullName>
    </recommendedName>
</protein>
<evidence type="ECO:0000256" key="1">
    <source>
        <dbReference type="SAM" id="MobiDB-lite"/>
    </source>
</evidence>
<feature type="transmembrane region" description="Helical" evidence="2">
    <location>
        <begin position="118"/>
        <end position="135"/>
    </location>
</feature>
<evidence type="ECO:0000313" key="3">
    <source>
        <dbReference type="EMBL" id="MCQ8278494.1"/>
    </source>
</evidence>
<accession>A0ABT1W6J5</accession>
<organism evidence="3 4">
    <name type="scientific">Endosaccharibacter trunci</name>
    <dbReference type="NCBI Taxonomy" id="2812733"/>
    <lineage>
        <taxon>Bacteria</taxon>
        <taxon>Pseudomonadati</taxon>
        <taxon>Pseudomonadota</taxon>
        <taxon>Alphaproteobacteria</taxon>
        <taxon>Acetobacterales</taxon>
        <taxon>Acetobacteraceae</taxon>
        <taxon>Endosaccharibacter</taxon>
    </lineage>
</organism>
<keyword evidence="2" id="KW-0472">Membrane</keyword>
<proteinExistence type="predicted"/>
<keyword evidence="2" id="KW-0812">Transmembrane</keyword>
<feature type="transmembrane region" description="Helical" evidence="2">
    <location>
        <begin position="7"/>
        <end position="30"/>
    </location>
</feature>